<dbReference type="PANTHER" id="PTHR30349">
    <property type="entry name" value="PHAGE INTEGRASE-RELATED"/>
    <property type="match status" value="1"/>
</dbReference>
<dbReference type="OrthoDB" id="8881750at2"/>
<dbReference type="Gene3D" id="1.10.443.10">
    <property type="entry name" value="Intergrase catalytic core"/>
    <property type="match status" value="1"/>
</dbReference>
<evidence type="ECO:0000256" key="4">
    <source>
        <dbReference type="PROSITE-ProRule" id="PRU01248"/>
    </source>
</evidence>
<dbReference type="InterPro" id="IPR010998">
    <property type="entry name" value="Integrase_recombinase_N"/>
</dbReference>
<dbReference type="SUPFAM" id="SSF56349">
    <property type="entry name" value="DNA breaking-rejoining enzymes"/>
    <property type="match status" value="1"/>
</dbReference>
<evidence type="ECO:0000259" key="6">
    <source>
        <dbReference type="PROSITE" id="PS51900"/>
    </source>
</evidence>
<organism evidence="8 9">
    <name type="scientific">Paraburkholderia phenazinium</name>
    <dbReference type="NCBI Taxonomy" id="60549"/>
    <lineage>
        <taxon>Bacteria</taxon>
        <taxon>Pseudomonadati</taxon>
        <taxon>Pseudomonadota</taxon>
        <taxon>Betaproteobacteria</taxon>
        <taxon>Burkholderiales</taxon>
        <taxon>Burkholderiaceae</taxon>
        <taxon>Paraburkholderia</taxon>
    </lineage>
</organism>
<evidence type="ECO:0000313" key="10">
    <source>
        <dbReference type="Proteomes" id="UP000185151"/>
    </source>
</evidence>
<dbReference type="CDD" id="cd00397">
    <property type="entry name" value="DNA_BRE_C"/>
    <property type="match status" value="1"/>
</dbReference>
<evidence type="ECO:0000256" key="2">
    <source>
        <dbReference type="ARBA" id="ARBA00023125"/>
    </source>
</evidence>
<dbReference type="GO" id="GO:0006310">
    <property type="term" value="P:DNA recombination"/>
    <property type="evidence" value="ECO:0007669"/>
    <property type="project" value="UniProtKB-KW"/>
</dbReference>
<gene>
    <name evidence="7" type="ORF">SAMN05444165_2975</name>
    <name evidence="8" type="ORF">SAMN05444168_5682</name>
</gene>
<dbReference type="InterPro" id="IPR004107">
    <property type="entry name" value="Integrase_SAM-like_N"/>
</dbReference>
<proteinExistence type="predicted"/>
<accession>A0A1N6K1G1</accession>
<dbReference type="Gene3D" id="1.10.150.130">
    <property type="match status" value="1"/>
</dbReference>
<reference evidence="9 10" key="1">
    <citation type="submission" date="2016-11" db="EMBL/GenBank/DDBJ databases">
        <authorList>
            <person name="Jaros S."/>
            <person name="Januszkiewicz K."/>
            <person name="Wedrychowicz H."/>
        </authorList>
    </citation>
    <scope>NUCLEOTIDE SEQUENCE [LARGE SCALE GENOMIC DNA]</scope>
    <source>
        <strain evidence="8 9">GAS86</strain>
        <strain evidence="7 10">GAS95</strain>
    </source>
</reference>
<dbReference type="GO" id="GO:0003677">
    <property type="term" value="F:DNA binding"/>
    <property type="evidence" value="ECO:0007669"/>
    <property type="project" value="UniProtKB-UniRule"/>
</dbReference>
<sequence length="492" mass="54138">MMPSAWIDAMVAPPRRLPDRIDDAIEYVSAALGVPVYERWTPATLARRYPSMTAAKSAQPAVFNLLLDSLEAVQFWHAGTIVVMTSEQAPTSGQVLEQLLRTLTVRFRLTHPDATKRSADNHPIPKGDGHAVAITGSSHDERWLARTGRFFNADPSTNTLSSTNDATALRAFLVDRTGRSLHTRRAYVTELKRLIAWCQCADLGPLSGLTREHLIAFRDTLPHISAHATAHPLGAASCARAMAVVKSLYQYWAKTGYITVNPALELGSTKGERPTFEPKRFLPDSATEACDAWISAWLSAPPANAKRNRQATILGLYRYTGVRLAELAWEDGYPLLHTDRTGWTLEVKGKGQRVRRIPLPAQCVSCIMRYRESRGLPPAPSPIEDMPLIHTTRGHGLGRSGLYREVKLAFEEIAGQLPANDIAGRFALMAASTHWLRHSYVHHLVVSHQVPLPVAQALAGHSSVQTTAAYALTDQSQLRKFVSESFGDVPAS</sequence>
<dbReference type="GO" id="GO:0015074">
    <property type="term" value="P:DNA integration"/>
    <property type="evidence" value="ECO:0007669"/>
    <property type="project" value="UniProtKB-KW"/>
</dbReference>
<dbReference type="Proteomes" id="UP000184693">
    <property type="component" value="Unassembled WGS sequence"/>
</dbReference>
<dbReference type="InterPro" id="IPR050090">
    <property type="entry name" value="Tyrosine_recombinase_XerCD"/>
</dbReference>
<dbReference type="RefSeq" id="WP_074267623.1">
    <property type="nucleotide sequence ID" value="NZ_FSRU01000001.1"/>
</dbReference>
<evidence type="ECO:0000313" key="7">
    <source>
        <dbReference type="EMBL" id="SIO41519.1"/>
    </source>
</evidence>
<dbReference type="PROSITE" id="PS51898">
    <property type="entry name" value="TYR_RECOMBINASE"/>
    <property type="match status" value="1"/>
</dbReference>
<keyword evidence="2 4" id="KW-0238">DNA-binding</keyword>
<feature type="domain" description="Tyr recombinase" evidence="5">
    <location>
        <begin position="281"/>
        <end position="483"/>
    </location>
</feature>
<evidence type="ECO:0000313" key="9">
    <source>
        <dbReference type="Proteomes" id="UP000184693"/>
    </source>
</evidence>
<evidence type="ECO:0000256" key="3">
    <source>
        <dbReference type="ARBA" id="ARBA00023172"/>
    </source>
</evidence>
<dbReference type="Pfam" id="PF00589">
    <property type="entry name" value="Phage_integrase"/>
    <property type="match status" value="1"/>
</dbReference>
<dbReference type="PROSITE" id="PS51900">
    <property type="entry name" value="CB"/>
    <property type="match status" value="1"/>
</dbReference>
<dbReference type="EMBL" id="FSRM01000002">
    <property type="protein sequence ID" value="SIO50166.1"/>
    <property type="molecule type" value="Genomic_DNA"/>
</dbReference>
<dbReference type="InterPro" id="IPR011010">
    <property type="entry name" value="DNA_brk_join_enz"/>
</dbReference>
<dbReference type="Pfam" id="PF02899">
    <property type="entry name" value="Phage_int_SAM_1"/>
    <property type="match status" value="1"/>
</dbReference>
<evidence type="ECO:0000256" key="1">
    <source>
        <dbReference type="ARBA" id="ARBA00022908"/>
    </source>
</evidence>
<dbReference type="InterPro" id="IPR013762">
    <property type="entry name" value="Integrase-like_cat_sf"/>
</dbReference>
<feature type="domain" description="Core-binding (CB)" evidence="6">
    <location>
        <begin position="163"/>
        <end position="253"/>
    </location>
</feature>
<dbReference type="InterPro" id="IPR002104">
    <property type="entry name" value="Integrase_catalytic"/>
</dbReference>
<keyword evidence="1" id="KW-0229">DNA integration</keyword>
<evidence type="ECO:0000313" key="8">
    <source>
        <dbReference type="EMBL" id="SIO50166.1"/>
    </source>
</evidence>
<name>A0A1N6K1G1_9BURK</name>
<keyword evidence="10" id="KW-1185">Reference proteome</keyword>
<dbReference type="EMBL" id="FSRU01000001">
    <property type="protein sequence ID" value="SIO41519.1"/>
    <property type="molecule type" value="Genomic_DNA"/>
</dbReference>
<dbReference type="Proteomes" id="UP000185151">
    <property type="component" value="Unassembled WGS sequence"/>
</dbReference>
<keyword evidence="3" id="KW-0233">DNA recombination</keyword>
<dbReference type="AlphaFoldDB" id="A0A1N6K1G1"/>
<protein>
    <submittedName>
        <fullName evidence="8">Site-specific recombinase XerD</fullName>
    </submittedName>
</protein>
<evidence type="ECO:0000259" key="5">
    <source>
        <dbReference type="PROSITE" id="PS51898"/>
    </source>
</evidence>
<dbReference type="InterPro" id="IPR044068">
    <property type="entry name" value="CB"/>
</dbReference>